<gene>
    <name evidence="2" type="ORF">JCGZ_05223</name>
</gene>
<dbReference type="Proteomes" id="UP000027138">
    <property type="component" value="Unassembled WGS sequence"/>
</dbReference>
<name>A0A067KRZ9_JATCU</name>
<feature type="region of interest" description="Disordered" evidence="1">
    <location>
        <begin position="221"/>
        <end position="268"/>
    </location>
</feature>
<protein>
    <submittedName>
        <fullName evidence="2">Uncharacterized protein</fullName>
    </submittedName>
</protein>
<dbReference type="AlphaFoldDB" id="A0A067KRZ9"/>
<sequence>MRTTSLLALRRWPGDVATALHVSDQKLEKKFRNLQFRRGQHCSRLEMDGPWWCGGAALGVKRKRFWLLEKKMETLRLLSSPCDAFPATAQRERGGDRLPWSLWSIFRPPSTLAEPPMARDEIISIDGSRSSISGDTRRFRRREASRLKKPVFPDCKQSGRTGGHSEKFTESMPIWYSKCPKKYEDRGTGPGIFFGGNDGNQDLLSLIKPYKGPLTNWYVEEEHTADKPPPESNLESKSVIKSCTEFESDPESKTESESSSRSESSGSD</sequence>
<evidence type="ECO:0000256" key="1">
    <source>
        <dbReference type="SAM" id="MobiDB-lite"/>
    </source>
</evidence>
<proteinExistence type="predicted"/>
<evidence type="ECO:0000313" key="3">
    <source>
        <dbReference type="Proteomes" id="UP000027138"/>
    </source>
</evidence>
<feature type="compositionally biased region" description="Basic and acidic residues" evidence="1">
    <location>
        <begin position="250"/>
        <end position="260"/>
    </location>
</feature>
<reference evidence="2 3" key="1">
    <citation type="journal article" date="2014" name="PLoS ONE">
        <title>Global Analysis of Gene Expression Profiles in Physic Nut (Jatropha curcas L.) Seedlings Exposed to Salt Stress.</title>
        <authorList>
            <person name="Zhang L."/>
            <person name="Zhang C."/>
            <person name="Wu P."/>
            <person name="Chen Y."/>
            <person name="Li M."/>
            <person name="Jiang H."/>
            <person name="Wu G."/>
        </authorList>
    </citation>
    <scope>NUCLEOTIDE SEQUENCE [LARGE SCALE GENOMIC DNA]</scope>
    <source>
        <strain evidence="3">cv. GZQX0401</strain>
        <tissue evidence="2">Young leaves</tissue>
    </source>
</reference>
<organism evidence="2 3">
    <name type="scientific">Jatropha curcas</name>
    <name type="common">Barbados nut</name>
    <dbReference type="NCBI Taxonomy" id="180498"/>
    <lineage>
        <taxon>Eukaryota</taxon>
        <taxon>Viridiplantae</taxon>
        <taxon>Streptophyta</taxon>
        <taxon>Embryophyta</taxon>
        <taxon>Tracheophyta</taxon>
        <taxon>Spermatophyta</taxon>
        <taxon>Magnoliopsida</taxon>
        <taxon>eudicotyledons</taxon>
        <taxon>Gunneridae</taxon>
        <taxon>Pentapetalae</taxon>
        <taxon>rosids</taxon>
        <taxon>fabids</taxon>
        <taxon>Malpighiales</taxon>
        <taxon>Euphorbiaceae</taxon>
        <taxon>Crotonoideae</taxon>
        <taxon>Jatropheae</taxon>
        <taxon>Jatropha</taxon>
    </lineage>
</organism>
<accession>A0A067KRZ9</accession>
<keyword evidence="3" id="KW-1185">Reference proteome</keyword>
<evidence type="ECO:0000313" key="2">
    <source>
        <dbReference type="EMBL" id="KDP37733.1"/>
    </source>
</evidence>
<dbReference type="EMBL" id="KK914384">
    <property type="protein sequence ID" value="KDP37733.1"/>
    <property type="molecule type" value="Genomic_DNA"/>
</dbReference>